<dbReference type="RefSeq" id="WP_379518297.1">
    <property type="nucleotide sequence ID" value="NZ_JBHSPA010000041.1"/>
</dbReference>
<protein>
    <submittedName>
        <fullName evidence="1">Uncharacterized protein</fullName>
    </submittedName>
</protein>
<accession>A0ABW1CWV9</accession>
<proteinExistence type="predicted"/>
<evidence type="ECO:0000313" key="2">
    <source>
        <dbReference type="Proteomes" id="UP001596058"/>
    </source>
</evidence>
<gene>
    <name evidence="1" type="ORF">ACFPZ3_33440</name>
</gene>
<keyword evidence="2" id="KW-1185">Reference proteome</keyword>
<evidence type="ECO:0000313" key="1">
    <source>
        <dbReference type="EMBL" id="MFC5828798.1"/>
    </source>
</evidence>
<reference evidence="2" key="1">
    <citation type="journal article" date="2019" name="Int. J. Syst. Evol. Microbiol.">
        <title>The Global Catalogue of Microorganisms (GCM) 10K type strain sequencing project: providing services to taxonomists for standard genome sequencing and annotation.</title>
        <authorList>
            <consortium name="The Broad Institute Genomics Platform"/>
            <consortium name="The Broad Institute Genome Sequencing Center for Infectious Disease"/>
            <person name="Wu L."/>
            <person name="Ma J."/>
        </authorList>
    </citation>
    <scope>NUCLEOTIDE SEQUENCE [LARGE SCALE GENOMIC DNA]</scope>
    <source>
        <strain evidence="2">CCUG 53903</strain>
    </source>
</reference>
<dbReference type="Proteomes" id="UP001596058">
    <property type="component" value="Unassembled WGS sequence"/>
</dbReference>
<comment type="caution">
    <text evidence="1">The sequence shown here is derived from an EMBL/GenBank/DDBJ whole genome shotgun (WGS) entry which is preliminary data.</text>
</comment>
<organism evidence="1 2">
    <name type="scientific">Nonomuraea insulae</name>
    <dbReference type="NCBI Taxonomy" id="1616787"/>
    <lineage>
        <taxon>Bacteria</taxon>
        <taxon>Bacillati</taxon>
        <taxon>Actinomycetota</taxon>
        <taxon>Actinomycetes</taxon>
        <taxon>Streptosporangiales</taxon>
        <taxon>Streptosporangiaceae</taxon>
        <taxon>Nonomuraea</taxon>
    </lineage>
</organism>
<sequence>MTWVLPQGYGGVHPVFKGHFRLEDVTFIHAEPVNARLDPSLSHFVSSTKSRWRP</sequence>
<name>A0ABW1CWV9_9ACTN</name>
<dbReference type="EMBL" id="JBHSPA010000041">
    <property type="protein sequence ID" value="MFC5828798.1"/>
    <property type="molecule type" value="Genomic_DNA"/>
</dbReference>